<dbReference type="Pfam" id="PF02515">
    <property type="entry name" value="CoA_transf_3"/>
    <property type="match status" value="1"/>
</dbReference>
<dbReference type="EMBL" id="CZRL01000106">
    <property type="protein sequence ID" value="CUS54933.1"/>
    <property type="molecule type" value="Genomic_DNA"/>
</dbReference>
<sequence length="397" mass="43296">MTDKNQQLPLSRFTVLDLTRVRSGPTAVRQLADWGANVIKIESPAHMNAEGGMGGARHGPDFQNIHRNKRSLTLNLKHAEGTDVLMRMVDQADVLVENFRPDVKRRLGIDYESLAKRNPRIILASISGFGQSGPYANRPGFDQVAQGMGGLMSITGLPGQGPVRVGVPIADLTAGMYTAIGILIALLQREDTGKGQWVHTSLLEAQIAMLDFQAARWLIGGEVPPQAGNNHPTSTPTGVFATADGFINIASAGETMWERLCGVLQADDLFKNPNYVTERSRHKHRDALNEDLADYLQHRTSQDWIDALNDAGVPSGPIYAIDEMFADPQVDHVGMAKSVQHPELGEVKVLKNAVNLSSTPDIDYRPTPERGEHTDSVLAEFGYGGEEIERLRVAGVI</sequence>
<evidence type="ECO:0000256" key="1">
    <source>
        <dbReference type="ARBA" id="ARBA00022679"/>
    </source>
</evidence>
<proteinExistence type="predicted"/>
<dbReference type="PANTHER" id="PTHR48207:SF3">
    <property type="entry name" value="SUCCINATE--HYDROXYMETHYLGLUTARATE COA-TRANSFERASE"/>
    <property type="match status" value="1"/>
</dbReference>
<dbReference type="Gene3D" id="3.40.50.10540">
    <property type="entry name" value="Crotonobetainyl-coa:carnitine coa-transferase, domain 1"/>
    <property type="match status" value="1"/>
</dbReference>
<dbReference type="InterPro" id="IPR050483">
    <property type="entry name" value="CoA-transferase_III_domain"/>
</dbReference>
<evidence type="ECO:0000313" key="2">
    <source>
        <dbReference type="EMBL" id="CUS54933.1"/>
    </source>
</evidence>
<dbReference type="InterPro" id="IPR023606">
    <property type="entry name" value="CoA-Trfase_III_dom_1_sf"/>
</dbReference>
<gene>
    <name evidence="2" type="ORF">MGWOODY_XGa1923</name>
</gene>
<dbReference type="InterPro" id="IPR003673">
    <property type="entry name" value="CoA-Trfase_fam_III"/>
</dbReference>
<dbReference type="PANTHER" id="PTHR48207">
    <property type="entry name" value="SUCCINATE--HYDROXYMETHYLGLUTARATE COA-TRANSFERASE"/>
    <property type="match status" value="1"/>
</dbReference>
<dbReference type="Gene3D" id="3.30.1540.10">
    <property type="entry name" value="formyl-coa transferase, domain 3"/>
    <property type="match status" value="1"/>
</dbReference>
<accession>A0A160TVJ9</accession>
<dbReference type="InterPro" id="IPR044855">
    <property type="entry name" value="CoA-Trfase_III_dom3_sf"/>
</dbReference>
<organism evidence="2">
    <name type="scientific">hydrothermal vent metagenome</name>
    <dbReference type="NCBI Taxonomy" id="652676"/>
    <lineage>
        <taxon>unclassified sequences</taxon>
        <taxon>metagenomes</taxon>
        <taxon>ecological metagenomes</taxon>
    </lineage>
</organism>
<name>A0A160TVJ9_9ZZZZ</name>
<protein>
    <submittedName>
        <fullName evidence="2">L-carnitine dehydratase/bile acid-inducible protein F</fullName>
    </submittedName>
</protein>
<keyword evidence="1" id="KW-0808">Transferase</keyword>
<dbReference type="GO" id="GO:0008410">
    <property type="term" value="F:CoA-transferase activity"/>
    <property type="evidence" value="ECO:0007669"/>
    <property type="project" value="TreeGrafter"/>
</dbReference>
<reference evidence="2" key="1">
    <citation type="submission" date="2015-10" db="EMBL/GenBank/DDBJ databases">
        <authorList>
            <person name="Gilbert D.G."/>
        </authorList>
    </citation>
    <scope>NUCLEOTIDE SEQUENCE</scope>
</reference>
<dbReference type="SUPFAM" id="SSF89796">
    <property type="entry name" value="CoA-transferase family III (CaiB/BaiF)"/>
    <property type="match status" value="1"/>
</dbReference>
<dbReference type="AlphaFoldDB" id="A0A160TVJ9"/>